<comment type="caution">
    <text evidence="2">The sequence shown here is derived from an EMBL/GenBank/DDBJ whole genome shotgun (WGS) entry which is preliminary data.</text>
</comment>
<dbReference type="InterPro" id="IPR041682">
    <property type="entry name" value="AAA_14"/>
</dbReference>
<protein>
    <submittedName>
        <fullName evidence="2">ATP-binding protein</fullName>
    </submittedName>
</protein>
<dbReference type="GO" id="GO:0005524">
    <property type="term" value="F:ATP binding"/>
    <property type="evidence" value="ECO:0007669"/>
    <property type="project" value="UniProtKB-KW"/>
</dbReference>
<keyword evidence="2" id="KW-0547">Nucleotide-binding</keyword>
<evidence type="ECO:0000259" key="1">
    <source>
        <dbReference type="SMART" id="SM00382"/>
    </source>
</evidence>
<dbReference type="SUPFAM" id="SSF52540">
    <property type="entry name" value="P-loop containing nucleoside triphosphate hydrolases"/>
    <property type="match status" value="1"/>
</dbReference>
<dbReference type="InterPro" id="IPR027417">
    <property type="entry name" value="P-loop_NTPase"/>
</dbReference>
<dbReference type="Gene3D" id="3.40.50.300">
    <property type="entry name" value="P-loop containing nucleotide triphosphate hydrolases"/>
    <property type="match status" value="1"/>
</dbReference>
<dbReference type="SMART" id="SM00382">
    <property type="entry name" value="AAA"/>
    <property type="match status" value="1"/>
</dbReference>
<sequence>MLEILRERFLSLLPRFDIKYKRYFFEQVDFKDKLIGILGARGIGKTTFLFQFLKENNVDLSKKLYISADSIEISNISLFDLAKEFSMKGGEVLVLDEIHKYPEFQRHLKQIYDFLDLKVLFSGSSALRLENAKTDLSRRAVLYRLKGLSFREYLELKTGLNFSSCSISELVNNHMEIAYDVMNHIKPLEYFSEYLKKGFYPFYFENPQTYYNKLEEAINIVIESDLPILFKIEPKNIIKLKKLVKLICMSEPYELNLTKLAQKAGLNRNTLYHYIDYLDKGNLLNILKPAVKGDAIFTKPEKIFLNNTNLNFCYCENQKTGTIRETFVVSQLRNFYHLSYPKKGDLLIDGKYLIEIGGKNKNFNQIKDTENGYVVADDIEIGSGNKIPLWLFGFLY</sequence>
<evidence type="ECO:0000313" key="3">
    <source>
        <dbReference type="Proteomes" id="UP000323337"/>
    </source>
</evidence>
<keyword evidence="2" id="KW-0067">ATP-binding</keyword>
<name>A0A5D0MFJ0_FLESI</name>
<dbReference type="PANTHER" id="PTHR42990">
    <property type="entry name" value="ATPASE"/>
    <property type="match status" value="1"/>
</dbReference>
<dbReference type="InterPro" id="IPR003593">
    <property type="entry name" value="AAA+_ATPase"/>
</dbReference>
<dbReference type="Proteomes" id="UP000323337">
    <property type="component" value="Unassembled WGS sequence"/>
</dbReference>
<evidence type="ECO:0000313" key="2">
    <source>
        <dbReference type="EMBL" id="TYB32474.1"/>
    </source>
</evidence>
<accession>A0A5D0MFJ0</accession>
<organism evidence="2 3">
    <name type="scientific">Flexistipes sinusarabici</name>
    <dbReference type="NCBI Taxonomy" id="2352"/>
    <lineage>
        <taxon>Bacteria</taxon>
        <taxon>Pseudomonadati</taxon>
        <taxon>Deferribacterota</taxon>
        <taxon>Deferribacteres</taxon>
        <taxon>Deferribacterales</taxon>
        <taxon>Flexistipitaceae</taxon>
        <taxon>Flexistipes</taxon>
    </lineage>
</organism>
<proteinExistence type="predicted"/>
<dbReference type="PANTHER" id="PTHR42990:SF1">
    <property type="entry name" value="AAA+ ATPASE DOMAIN-CONTAINING PROTEIN"/>
    <property type="match status" value="1"/>
</dbReference>
<dbReference type="EMBL" id="VSIV01000347">
    <property type="protein sequence ID" value="TYB32474.1"/>
    <property type="molecule type" value="Genomic_DNA"/>
</dbReference>
<gene>
    <name evidence="2" type="ORF">FXF49_11320</name>
</gene>
<dbReference type="AlphaFoldDB" id="A0A5D0MFJ0"/>
<feature type="domain" description="AAA+ ATPase" evidence="1">
    <location>
        <begin position="31"/>
        <end position="158"/>
    </location>
</feature>
<dbReference type="Pfam" id="PF13173">
    <property type="entry name" value="AAA_14"/>
    <property type="match status" value="1"/>
</dbReference>
<reference evidence="2 3" key="1">
    <citation type="submission" date="2019-08" db="EMBL/GenBank/DDBJ databases">
        <title>Genomic characterization of a novel candidate phylum (ARYD3) from a high temperature, high salinity tertiary oil reservoir in north central Oklahoma, USA.</title>
        <authorList>
            <person name="Youssef N.H."/>
            <person name="Yadav A."/>
            <person name="Elshahed M.S."/>
        </authorList>
    </citation>
    <scope>NUCLEOTIDE SEQUENCE [LARGE SCALE GENOMIC DNA]</scope>
    <source>
        <strain evidence="2">ARYD1</strain>
    </source>
</reference>